<dbReference type="PRINTS" id="PR00625">
    <property type="entry name" value="JDOMAIN"/>
</dbReference>
<dbReference type="InterPro" id="IPR051100">
    <property type="entry name" value="DnaJ_subfamily_B/C"/>
</dbReference>
<sequence length="379" mass="43020">MFANKDEAIKCLNIAKNAMDKDDLPKAIKFLEKAKSMYPTDEVKTLLVTCKAKLQARNRFSYGSSGSGNAGRSSGTSDSRNGVGGAQEAALNRECLKILACKNYHDVLGVSRNASTDDIKKAYKKLALKFHPDKNSARYASEAFNKISEAFHSLTSSGGRHVDSASDNPQQHSHYTTSYMRSEDFFRNVFNQHSNPNYRPNRRAGYNCHSDDRPSSRTSSSDRPTHSSASSGTDPPSGPGMTPLSWFHMLAFFILITIGILPKLFDREHEAFKFVRTGRYNRMLSTRLNGVIFYVDGNVFDRDYPMNSSARFEFEYEVDYTYFDKKCSREKSMNAQKIHYYLKRMKAPPKELYEPPESCKTRDLLRDAYLAHLNKHGFT</sequence>
<feature type="region of interest" description="Disordered" evidence="1">
    <location>
        <begin position="155"/>
        <end position="174"/>
    </location>
</feature>
<dbReference type="VEuPathDB" id="PiroplasmaDB:BBOV_IV011520"/>
<reference evidence="5" key="2">
    <citation type="journal article" date="2020" name="Data Brief">
        <title>Transcriptome dataset of Babesia bovis life stages within vertebrate and invertebrate hosts.</title>
        <authorList>
            <person name="Ueti M.W."/>
            <person name="Johnson W.C."/>
            <person name="Kappmeyer L.S."/>
            <person name="Herndon D.R."/>
            <person name="Mousel M.R."/>
            <person name="Reif K.E."/>
            <person name="Taus N.S."/>
            <person name="Ifeonu O.O."/>
            <person name="Silva J.C."/>
            <person name="Suarez C.E."/>
            <person name="Brayton K.A."/>
        </authorList>
    </citation>
    <scope>NUCLEOTIDE SEQUENCE [LARGE SCALE GENOMIC DNA]</scope>
</reference>
<dbReference type="Pfam" id="PF00226">
    <property type="entry name" value="DnaJ"/>
    <property type="match status" value="1"/>
</dbReference>
<dbReference type="InParanoid" id="A7ASI5"/>
<comment type="caution">
    <text evidence="4">The sequence shown here is derived from an EMBL/GenBank/DDBJ whole genome shotgun (WGS) entry which is preliminary data.</text>
</comment>
<evidence type="ECO:0000313" key="5">
    <source>
        <dbReference type="Proteomes" id="UP000002173"/>
    </source>
</evidence>
<feature type="region of interest" description="Disordered" evidence="1">
    <location>
        <begin position="191"/>
        <end position="238"/>
    </location>
</feature>
<feature type="domain" description="J" evidence="3">
    <location>
        <begin position="103"/>
        <end position="166"/>
    </location>
</feature>
<feature type="compositionally biased region" description="Polar residues" evidence="1">
    <location>
        <begin position="165"/>
        <end position="174"/>
    </location>
</feature>
<evidence type="ECO:0000256" key="2">
    <source>
        <dbReference type="SAM" id="Phobius"/>
    </source>
</evidence>
<dbReference type="eggNOG" id="KOG0714">
    <property type="taxonomic scope" value="Eukaryota"/>
</dbReference>
<reference evidence="4 5" key="1">
    <citation type="journal article" date="2007" name="PLoS Pathog.">
        <title>Genome sequence of Babesia bovis and comparative analysis of apicomplexan hemoprotozoa.</title>
        <authorList>
            <person name="Brayton K.A."/>
            <person name="Lau A.O.T."/>
            <person name="Herndon D.R."/>
            <person name="Hannick L."/>
            <person name="Kappmeyer L.S."/>
            <person name="Berens S.J."/>
            <person name="Bidwell S.L."/>
            <person name="Brown W.C."/>
            <person name="Crabtree J."/>
            <person name="Fadrosh D."/>
            <person name="Feldblum T."/>
            <person name="Forberger H.A."/>
            <person name="Haas B.J."/>
            <person name="Howell J.M."/>
            <person name="Khouri H."/>
            <person name="Koo H."/>
            <person name="Mann D.J."/>
            <person name="Norimine J."/>
            <person name="Paulsen I.T."/>
            <person name="Radune D."/>
            <person name="Ren Q."/>
            <person name="Smith R.K. Jr."/>
            <person name="Suarez C.E."/>
            <person name="White O."/>
            <person name="Wortman J.R."/>
            <person name="Knowles D.P. Jr."/>
            <person name="McElwain T.F."/>
            <person name="Nene V.M."/>
        </authorList>
    </citation>
    <scope>NUCLEOTIDE SEQUENCE [LARGE SCALE GENOMIC DNA]</scope>
    <source>
        <strain evidence="4">T2Bo</strain>
    </source>
</reference>
<dbReference type="PROSITE" id="PS50076">
    <property type="entry name" value="DNAJ_2"/>
    <property type="match status" value="1"/>
</dbReference>
<keyword evidence="2" id="KW-1133">Transmembrane helix</keyword>
<feature type="region of interest" description="Disordered" evidence="1">
    <location>
        <begin position="63"/>
        <end position="84"/>
    </location>
</feature>
<dbReference type="OMA" id="DDRMRKK"/>
<reference evidence="5" key="3">
    <citation type="journal article" date="2021" name="Int. J. Parasitol.">
        <title>Comparative analysis of gene expression between Babesia bovis blood stages and kinetes allowed by improved genome annotation.</title>
        <authorList>
            <person name="Ueti M.W."/>
            <person name="Johnson W.C."/>
            <person name="Kappmeyer L.S."/>
            <person name="Herndon D.R."/>
            <person name="Mousel M.R."/>
            <person name="Reif K.E."/>
            <person name="Taus N.S."/>
            <person name="Ifeonu O.O."/>
            <person name="Silva J.C."/>
            <person name="Suarez C.E."/>
            <person name="Brayton K.A."/>
        </authorList>
    </citation>
    <scope>NUCLEOTIDE SEQUENCE [LARGE SCALE GENOMIC DNA]</scope>
</reference>
<dbReference type="GO" id="GO:0030544">
    <property type="term" value="F:Hsp70 protein binding"/>
    <property type="evidence" value="ECO:0007669"/>
    <property type="project" value="TreeGrafter"/>
</dbReference>
<feature type="compositionally biased region" description="Low complexity" evidence="1">
    <location>
        <begin position="216"/>
        <end position="231"/>
    </location>
</feature>
<dbReference type="GeneID" id="5479306"/>
<dbReference type="Proteomes" id="UP000002173">
    <property type="component" value="Unassembled WGS sequence"/>
</dbReference>
<protein>
    <submittedName>
        <fullName evidence="4">DnaJ domain containing protein</fullName>
    </submittedName>
</protein>
<evidence type="ECO:0000256" key="1">
    <source>
        <dbReference type="SAM" id="MobiDB-lite"/>
    </source>
</evidence>
<evidence type="ECO:0000313" key="4">
    <source>
        <dbReference type="EMBL" id="EDO07504.1"/>
    </source>
</evidence>
<dbReference type="GO" id="GO:0071218">
    <property type="term" value="P:cellular response to misfolded protein"/>
    <property type="evidence" value="ECO:0007669"/>
    <property type="project" value="TreeGrafter"/>
</dbReference>
<dbReference type="Gene3D" id="1.10.287.110">
    <property type="entry name" value="DnaJ domain"/>
    <property type="match status" value="1"/>
</dbReference>
<name>A7ASI5_BABBO</name>
<dbReference type="CDD" id="cd06257">
    <property type="entry name" value="DnaJ"/>
    <property type="match status" value="1"/>
</dbReference>
<feature type="transmembrane region" description="Helical" evidence="2">
    <location>
        <begin position="246"/>
        <end position="265"/>
    </location>
</feature>
<dbReference type="AlphaFoldDB" id="A7ASI5"/>
<dbReference type="STRING" id="5865.A7ASI5"/>
<keyword evidence="2" id="KW-0812">Transmembrane</keyword>
<keyword evidence="2" id="KW-0472">Membrane</keyword>
<evidence type="ECO:0000259" key="3">
    <source>
        <dbReference type="PROSITE" id="PS50076"/>
    </source>
</evidence>
<dbReference type="GO" id="GO:0005789">
    <property type="term" value="C:endoplasmic reticulum membrane"/>
    <property type="evidence" value="ECO:0007669"/>
    <property type="project" value="TreeGrafter"/>
</dbReference>
<dbReference type="RefSeq" id="XP_001611072.1">
    <property type="nucleotide sequence ID" value="XM_001611022.1"/>
</dbReference>
<dbReference type="PANTHER" id="PTHR43908:SF3">
    <property type="entry name" value="AT29763P-RELATED"/>
    <property type="match status" value="1"/>
</dbReference>
<keyword evidence="5" id="KW-1185">Reference proteome</keyword>
<dbReference type="InterPro" id="IPR036869">
    <property type="entry name" value="J_dom_sf"/>
</dbReference>
<gene>
    <name evidence="4" type="ORF">BBOV_IV011520</name>
</gene>
<dbReference type="FunCoup" id="A7ASI5">
    <property type="interactions" value="136"/>
</dbReference>
<dbReference type="PANTHER" id="PTHR43908">
    <property type="entry name" value="AT29763P-RELATED"/>
    <property type="match status" value="1"/>
</dbReference>
<accession>A7ASI5</accession>
<organism evidence="4 5">
    <name type="scientific">Babesia bovis</name>
    <dbReference type="NCBI Taxonomy" id="5865"/>
    <lineage>
        <taxon>Eukaryota</taxon>
        <taxon>Sar</taxon>
        <taxon>Alveolata</taxon>
        <taxon>Apicomplexa</taxon>
        <taxon>Aconoidasida</taxon>
        <taxon>Piroplasmida</taxon>
        <taxon>Babesiidae</taxon>
        <taxon>Babesia</taxon>
    </lineage>
</organism>
<proteinExistence type="predicted"/>
<dbReference type="SUPFAM" id="SSF46565">
    <property type="entry name" value="Chaperone J-domain"/>
    <property type="match status" value="1"/>
</dbReference>
<dbReference type="SMART" id="SM00271">
    <property type="entry name" value="DnaJ"/>
    <property type="match status" value="1"/>
</dbReference>
<dbReference type="KEGG" id="bbo:BBOV_IV011520"/>
<dbReference type="EMBL" id="AAXT01000002">
    <property type="protein sequence ID" value="EDO07504.1"/>
    <property type="molecule type" value="Genomic_DNA"/>
</dbReference>
<dbReference type="InterPro" id="IPR001623">
    <property type="entry name" value="DnaJ_domain"/>
</dbReference>